<dbReference type="GO" id="GO:0008999">
    <property type="term" value="F:protein-N-terminal-alanine acetyltransferase activity"/>
    <property type="evidence" value="ECO:0007669"/>
    <property type="project" value="TreeGrafter"/>
</dbReference>
<comment type="caution">
    <text evidence="2">The sequence shown here is derived from an EMBL/GenBank/DDBJ whole genome shotgun (WGS) entry which is preliminary data.</text>
</comment>
<accession>A0A931NJ23</accession>
<dbReference type="Pfam" id="PF13302">
    <property type="entry name" value="Acetyltransf_3"/>
    <property type="match status" value="1"/>
</dbReference>
<dbReference type="GO" id="GO:1990189">
    <property type="term" value="F:protein N-terminal-serine acetyltransferase activity"/>
    <property type="evidence" value="ECO:0007669"/>
    <property type="project" value="TreeGrafter"/>
</dbReference>
<evidence type="ECO:0000313" key="2">
    <source>
        <dbReference type="EMBL" id="MBH9578584.1"/>
    </source>
</evidence>
<dbReference type="PANTHER" id="PTHR43441">
    <property type="entry name" value="RIBOSOMAL-PROTEIN-SERINE ACETYLTRANSFERASE"/>
    <property type="match status" value="1"/>
</dbReference>
<dbReference type="SUPFAM" id="SSF55729">
    <property type="entry name" value="Acyl-CoA N-acyltransferases (Nat)"/>
    <property type="match status" value="1"/>
</dbReference>
<evidence type="ECO:0000313" key="3">
    <source>
        <dbReference type="Proteomes" id="UP000613266"/>
    </source>
</evidence>
<dbReference type="PROSITE" id="PS51186">
    <property type="entry name" value="GNAT"/>
    <property type="match status" value="1"/>
</dbReference>
<dbReference type="RefSeq" id="WP_198112355.1">
    <property type="nucleotide sequence ID" value="NZ_JAEDAK010000013.1"/>
</dbReference>
<dbReference type="InterPro" id="IPR016181">
    <property type="entry name" value="Acyl_CoA_acyltransferase"/>
</dbReference>
<dbReference type="AlphaFoldDB" id="A0A931NJ23"/>
<dbReference type="PANTHER" id="PTHR43441:SF11">
    <property type="entry name" value="RIBOSOMAL-PROTEIN-SERINE ACETYLTRANSFERASE"/>
    <property type="match status" value="1"/>
</dbReference>
<keyword evidence="3" id="KW-1185">Reference proteome</keyword>
<feature type="domain" description="N-acetyltransferase" evidence="1">
    <location>
        <begin position="14"/>
        <end position="180"/>
    </location>
</feature>
<organism evidence="2 3">
    <name type="scientific">Inhella proteolytica</name>
    <dbReference type="NCBI Taxonomy" id="2795029"/>
    <lineage>
        <taxon>Bacteria</taxon>
        <taxon>Pseudomonadati</taxon>
        <taxon>Pseudomonadota</taxon>
        <taxon>Betaproteobacteria</taxon>
        <taxon>Burkholderiales</taxon>
        <taxon>Sphaerotilaceae</taxon>
        <taxon>Inhella</taxon>
    </lineage>
</organism>
<gene>
    <name evidence="2" type="ORF">I7X39_16960</name>
</gene>
<dbReference type="GO" id="GO:0005737">
    <property type="term" value="C:cytoplasm"/>
    <property type="evidence" value="ECO:0007669"/>
    <property type="project" value="TreeGrafter"/>
</dbReference>
<reference evidence="2" key="1">
    <citation type="submission" date="2020-12" db="EMBL/GenBank/DDBJ databases">
        <title>The genome sequence of Inhella sp. 1Y17.</title>
        <authorList>
            <person name="Liu Y."/>
        </authorList>
    </citation>
    <scope>NUCLEOTIDE SEQUENCE</scope>
    <source>
        <strain evidence="2">1Y17</strain>
    </source>
</reference>
<name>A0A931NJ23_9BURK</name>
<dbReference type="Proteomes" id="UP000613266">
    <property type="component" value="Unassembled WGS sequence"/>
</dbReference>
<proteinExistence type="predicted"/>
<sequence length="190" mass="21475">MPDHRDLQLFTERLHLRPLRADDAQALFGIHSDPAFTRYWSSAPWTELAQAQQLIEQDQLDLARGEHVRLGLVRRADDALLGTCTLYKIHDGNRRAELGYGLGPRHWGQGYAREAVAALLDWGFGPLNLHRVEADIDPENEASAQLLTRLGFQLEGRLRERWIVAGQVSDSAMYGLLAREWQALRARASG</sequence>
<dbReference type="EMBL" id="JAEDAK010000013">
    <property type="protein sequence ID" value="MBH9578584.1"/>
    <property type="molecule type" value="Genomic_DNA"/>
</dbReference>
<evidence type="ECO:0000259" key="1">
    <source>
        <dbReference type="PROSITE" id="PS51186"/>
    </source>
</evidence>
<dbReference type="InterPro" id="IPR000182">
    <property type="entry name" value="GNAT_dom"/>
</dbReference>
<dbReference type="InterPro" id="IPR051908">
    <property type="entry name" value="Ribosomal_N-acetyltransferase"/>
</dbReference>
<dbReference type="Gene3D" id="3.40.630.30">
    <property type="match status" value="1"/>
</dbReference>
<protein>
    <submittedName>
        <fullName evidence="2">GNAT family N-acetyltransferase</fullName>
    </submittedName>
</protein>